<feature type="repeat" description="PPR" evidence="2">
    <location>
        <begin position="350"/>
        <end position="384"/>
    </location>
</feature>
<dbReference type="InterPro" id="IPR046960">
    <property type="entry name" value="PPR_At4g14850-like_plant"/>
</dbReference>
<dbReference type="NCBIfam" id="TIGR00756">
    <property type="entry name" value="PPR"/>
    <property type="match status" value="2"/>
</dbReference>
<protein>
    <submittedName>
        <fullName evidence="4">Pentatricopeptide repeat-containing protein</fullName>
    </submittedName>
</protein>
<keyword evidence="1" id="KW-0677">Repeat</keyword>
<name>A0AAP0BJ22_9ASPA</name>
<proteinExistence type="predicted"/>
<accession>A0AAP0BJ22</accession>
<evidence type="ECO:0000256" key="1">
    <source>
        <dbReference type="ARBA" id="ARBA00022737"/>
    </source>
</evidence>
<dbReference type="Pfam" id="PF13041">
    <property type="entry name" value="PPR_2"/>
    <property type="match status" value="1"/>
</dbReference>
<feature type="repeat" description="PPR" evidence="2">
    <location>
        <begin position="246"/>
        <end position="281"/>
    </location>
</feature>
<dbReference type="InterPro" id="IPR002885">
    <property type="entry name" value="PPR_rpt"/>
</dbReference>
<dbReference type="Pfam" id="PF14432">
    <property type="entry name" value="DYW_deaminase"/>
    <property type="match status" value="1"/>
</dbReference>
<keyword evidence="5" id="KW-1185">Reference proteome</keyword>
<reference evidence="4 5" key="1">
    <citation type="journal article" date="2022" name="Nat. Plants">
        <title>Genomes of leafy and leafless Platanthera orchids illuminate the evolution of mycoheterotrophy.</title>
        <authorList>
            <person name="Li M.H."/>
            <person name="Liu K.W."/>
            <person name="Li Z."/>
            <person name="Lu H.C."/>
            <person name="Ye Q.L."/>
            <person name="Zhang D."/>
            <person name="Wang J.Y."/>
            <person name="Li Y.F."/>
            <person name="Zhong Z.M."/>
            <person name="Liu X."/>
            <person name="Yu X."/>
            <person name="Liu D.K."/>
            <person name="Tu X.D."/>
            <person name="Liu B."/>
            <person name="Hao Y."/>
            <person name="Liao X.Y."/>
            <person name="Jiang Y.T."/>
            <person name="Sun W.H."/>
            <person name="Chen J."/>
            <person name="Chen Y.Q."/>
            <person name="Ai Y."/>
            <person name="Zhai J.W."/>
            <person name="Wu S.S."/>
            <person name="Zhou Z."/>
            <person name="Hsiao Y.Y."/>
            <person name="Wu W.L."/>
            <person name="Chen Y.Y."/>
            <person name="Lin Y.F."/>
            <person name="Hsu J.L."/>
            <person name="Li C.Y."/>
            <person name="Wang Z.W."/>
            <person name="Zhao X."/>
            <person name="Zhong W.Y."/>
            <person name="Ma X.K."/>
            <person name="Ma L."/>
            <person name="Huang J."/>
            <person name="Chen G.Z."/>
            <person name="Huang M.Z."/>
            <person name="Huang L."/>
            <person name="Peng D.H."/>
            <person name="Luo Y.B."/>
            <person name="Zou S.Q."/>
            <person name="Chen S.P."/>
            <person name="Lan S."/>
            <person name="Tsai W.C."/>
            <person name="Van de Peer Y."/>
            <person name="Liu Z.J."/>
        </authorList>
    </citation>
    <scope>NUCLEOTIDE SEQUENCE [LARGE SCALE GENOMIC DNA]</scope>
    <source>
        <strain evidence="4">Lor287</strain>
    </source>
</reference>
<feature type="domain" description="DYW" evidence="3">
    <location>
        <begin position="576"/>
        <end position="650"/>
    </location>
</feature>
<organism evidence="4 5">
    <name type="scientific">Platanthera zijinensis</name>
    <dbReference type="NCBI Taxonomy" id="2320716"/>
    <lineage>
        <taxon>Eukaryota</taxon>
        <taxon>Viridiplantae</taxon>
        <taxon>Streptophyta</taxon>
        <taxon>Embryophyta</taxon>
        <taxon>Tracheophyta</taxon>
        <taxon>Spermatophyta</taxon>
        <taxon>Magnoliopsida</taxon>
        <taxon>Liliopsida</taxon>
        <taxon>Asparagales</taxon>
        <taxon>Orchidaceae</taxon>
        <taxon>Orchidoideae</taxon>
        <taxon>Orchideae</taxon>
        <taxon>Orchidinae</taxon>
        <taxon>Platanthera</taxon>
    </lineage>
</organism>
<gene>
    <name evidence="4" type="primary">PCMP-H52</name>
    <name evidence="4" type="ORF">KSP39_PZI010541</name>
</gene>
<dbReference type="GO" id="GO:0003723">
    <property type="term" value="F:RNA binding"/>
    <property type="evidence" value="ECO:0007669"/>
    <property type="project" value="InterPro"/>
</dbReference>
<feature type="repeat" description="PPR" evidence="2">
    <location>
        <begin position="319"/>
        <end position="349"/>
    </location>
</feature>
<evidence type="ECO:0000259" key="3">
    <source>
        <dbReference type="Pfam" id="PF14432"/>
    </source>
</evidence>
<dbReference type="InterPro" id="IPR046848">
    <property type="entry name" value="E_motif"/>
</dbReference>
<dbReference type="GO" id="GO:0008270">
    <property type="term" value="F:zinc ion binding"/>
    <property type="evidence" value="ECO:0007669"/>
    <property type="project" value="InterPro"/>
</dbReference>
<evidence type="ECO:0000313" key="4">
    <source>
        <dbReference type="EMBL" id="KAK8941002.1"/>
    </source>
</evidence>
<dbReference type="PANTHER" id="PTHR47926:SF503">
    <property type="entry name" value="PENTATRICOPEPTIDE REPEAT-CONTAINING PROTEIN"/>
    <property type="match status" value="1"/>
</dbReference>
<evidence type="ECO:0000256" key="2">
    <source>
        <dbReference type="PROSITE-ProRule" id="PRU00708"/>
    </source>
</evidence>
<dbReference type="FunFam" id="1.25.40.10:FF:000090">
    <property type="entry name" value="Pentatricopeptide repeat-containing protein, chloroplastic"/>
    <property type="match status" value="1"/>
</dbReference>
<evidence type="ECO:0000313" key="5">
    <source>
        <dbReference type="Proteomes" id="UP001418222"/>
    </source>
</evidence>
<dbReference type="InterPro" id="IPR011990">
    <property type="entry name" value="TPR-like_helical_dom_sf"/>
</dbReference>
<dbReference type="GO" id="GO:0009451">
    <property type="term" value="P:RNA modification"/>
    <property type="evidence" value="ECO:0007669"/>
    <property type="project" value="InterPro"/>
</dbReference>
<dbReference type="EMBL" id="JBBWWQ010000008">
    <property type="protein sequence ID" value="KAK8941002.1"/>
    <property type="molecule type" value="Genomic_DNA"/>
</dbReference>
<dbReference type="Proteomes" id="UP001418222">
    <property type="component" value="Unassembled WGS sequence"/>
</dbReference>
<dbReference type="InterPro" id="IPR032867">
    <property type="entry name" value="DYW_dom"/>
</dbReference>
<dbReference type="Gene3D" id="1.25.40.10">
    <property type="entry name" value="Tetratricopeptide repeat domain"/>
    <property type="match status" value="2"/>
</dbReference>
<sequence length="650" mass="71662">MLIRLAGDPHNFRSLQSTLRAFKPAPASTDADPTSSKTYIWNARLRELAGGGLHLETLALFRRMFLPQNPLPDAFSLPFALRSAAALSLPLTASSLHSFALKSGYLPGDPFVLSSLLSTYARISLLLPLAHSLLYEICATASSTPIPTLIVCFNSVISGHTFPSGDALTLFIHMRRRRDLPFNSITLLALFPVSPLFSIPSLHALTVSSGFQSVPAVANCIITSYAKSGDVNLAQNVFNEMPAPRELITWNSLISAYSQNGLANHVLNLFDEMHISREVQPDPITLVGVLSSCANLGARAFGLRVEAFILTTTNAFSSNTFLKNALINMHARCGNLSRAQEIFDEMPDRNIVSWTAIISGLGMHGHGESALKMFDEMLLQGVRPDGALMVSVLSACSHSGLTVRGTELFSKMKNVYGILRRPEHFACMVDLLGRSGKLREAMELISSMPMDPDGAVWGALLSACKIHRNVELGETAFEHVVELEPTNVGYYVLMSNIYSDAQNLHGIARIRAMMKIRGLRKDPGYSCMEYKGRVQMFLADDHSHQQAKSIYQMVSTLENFARKVENRGAKMVDSDIQVLGIHSEKLAIAFGLLNTEPGTEILVIKNMRVCENCHLFIKLVSKIVDRRIVVRDASRYHHFAEGCCSCKDYW</sequence>
<dbReference type="Pfam" id="PF01535">
    <property type="entry name" value="PPR"/>
    <property type="match status" value="3"/>
</dbReference>
<dbReference type="AlphaFoldDB" id="A0AAP0BJ22"/>
<dbReference type="PROSITE" id="PS51375">
    <property type="entry name" value="PPR"/>
    <property type="match status" value="3"/>
</dbReference>
<dbReference type="Pfam" id="PF20431">
    <property type="entry name" value="E_motif"/>
    <property type="match status" value="1"/>
</dbReference>
<dbReference type="PANTHER" id="PTHR47926">
    <property type="entry name" value="PENTATRICOPEPTIDE REPEAT-CONTAINING PROTEIN"/>
    <property type="match status" value="1"/>
</dbReference>
<comment type="caution">
    <text evidence="4">The sequence shown here is derived from an EMBL/GenBank/DDBJ whole genome shotgun (WGS) entry which is preliminary data.</text>
</comment>